<organism evidence="2 3">
    <name type="scientific">Xanthocytophaga agilis</name>
    <dbReference type="NCBI Taxonomy" id="3048010"/>
    <lineage>
        <taxon>Bacteria</taxon>
        <taxon>Pseudomonadati</taxon>
        <taxon>Bacteroidota</taxon>
        <taxon>Cytophagia</taxon>
        <taxon>Cytophagales</taxon>
        <taxon>Rhodocytophagaceae</taxon>
        <taxon>Xanthocytophaga</taxon>
    </lineage>
</organism>
<sequence>MKHISIIPVCVVLMRFSYILLLTFFFLSCSADQDQFKGFDSIAWKKDYKACSGQRLAMKKDFERIKSKLKGLDQMEVINVLGKPDFQRLEDRHMKSYLYFLEPGSSCPSGKADAKTIVIRFNSVDRVFEIIYEQGTSL</sequence>
<accession>A0AAE3R0J4</accession>
<protein>
    <recommendedName>
        <fullName evidence="4">Lipoprotein</fullName>
    </recommendedName>
</protein>
<keyword evidence="1" id="KW-0472">Membrane</keyword>
<comment type="caution">
    <text evidence="2">The sequence shown here is derived from an EMBL/GenBank/DDBJ whole genome shotgun (WGS) entry which is preliminary data.</text>
</comment>
<keyword evidence="1" id="KW-1133">Transmembrane helix</keyword>
<dbReference type="PROSITE" id="PS51257">
    <property type="entry name" value="PROKAR_LIPOPROTEIN"/>
    <property type="match status" value="1"/>
</dbReference>
<reference evidence="2" key="1">
    <citation type="submission" date="2023-05" db="EMBL/GenBank/DDBJ databases">
        <authorList>
            <person name="Zhang X."/>
        </authorList>
    </citation>
    <scope>NUCLEOTIDE SEQUENCE</scope>
    <source>
        <strain evidence="2">BD1B2-1</strain>
    </source>
</reference>
<gene>
    <name evidence="2" type="ORF">QNI22_12645</name>
</gene>
<dbReference type="EMBL" id="JASJOU010000003">
    <property type="protein sequence ID" value="MDJ1501506.1"/>
    <property type="molecule type" value="Genomic_DNA"/>
</dbReference>
<evidence type="ECO:0000313" key="3">
    <source>
        <dbReference type="Proteomes" id="UP001232063"/>
    </source>
</evidence>
<evidence type="ECO:0000256" key="1">
    <source>
        <dbReference type="SAM" id="Phobius"/>
    </source>
</evidence>
<name>A0AAE3R0J4_9BACT</name>
<dbReference type="RefSeq" id="WP_314510984.1">
    <property type="nucleotide sequence ID" value="NZ_JASJOU010000003.1"/>
</dbReference>
<keyword evidence="3" id="KW-1185">Reference proteome</keyword>
<keyword evidence="1" id="KW-0812">Transmembrane</keyword>
<evidence type="ECO:0008006" key="4">
    <source>
        <dbReference type="Google" id="ProtNLM"/>
    </source>
</evidence>
<dbReference type="Proteomes" id="UP001232063">
    <property type="component" value="Unassembled WGS sequence"/>
</dbReference>
<proteinExistence type="predicted"/>
<evidence type="ECO:0000313" key="2">
    <source>
        <dbReference type="EMBL" id="MDJ1501506.1"/>
    </source>
</evidence>
<feature type="transmembrane region" description="Helical" evidence="1">
    <location>
        <begin position="6"/>
        <end position="27"/>
    </location>
</feature>
<dbReference type="AlphaFoldDB" id="A0AAE3R0J4"/>